<dbReference type="OrthoDB" id="7025577at2"/>
<evidence type="ECO:0008006" key="3">
    <source>
        <dbReference type="Google" id="ProtNLM"/>
    </source>
</evidence>
<protein>
    <recommendedName>
        <fullName evidence="3">DUF1841 domain-containing protein</fullName>
    </recommendedName>
</protein>
<dbReference type="EMBL" id="QASN01000021">
    <property type="protein sequence ID" value="PTU72966.1"/>
    <property type="molecule type" value="Genomic_DNA"/>
</dbReference>
<evidence type="ECO:0000313" key="1">
    <source>
        <dbReference type="EMBL" id="PTU72966.1"/>
    </source>
</evidence>
<reference evidence="1 2" key="1">
    <citation type="submission" date="2018-04" db="EMBL/GenBank/DDBJ databases">
        <title>Pseudomonas sp. nov., isolated from mangrove soil.</title>
        <authorList>
            <person name="Chen C."/>
        </authorList>
    </citation>
    <scope>NUCLEOTIDE SEQUENCE [LARGE SCALE GENOMIC DNA]</scope>
    <source>
        <strain evidence="1 2">TC-11</strain>
    </source>
</reference>
<evidence type="ECO:0000313" key="2">
    <source>
        <dbReference type="Proteomes" id="UP000244064"/>
    </source>
</evidence>
<proteinExistence type="predicted"/>
<dbReference type="AlphaFoldDB" id="A0A2T5P5E6"/>
<keyword evidence="2" id="KW-1185">Reference proteome</keyword>
<accession>A0A2T5P5E6</accession>
<gene>
    <name evidence="1" type="ORF">DBO85_17090</name>
</gene>
<organism evidence="1 2">
    <name type="scientific">Pseudomonas mangrovi</name>
    <dbReference type="NCBI Taxonomy" id="2161748"/>
    <lineage>
        <taxon>Bacteria</taxon>
        <taxon>Pseudomonadati</taxon>
        <taxon>Pseudomonadota</taxon>
        <taxon>Gammaproteobacteria</taxon>
        <taxon>Pseudomonadales</taxon>
        <taxon>Pseudomonadaceae</taxon>
        <taxon>Pseudomonas</taxon>
    </lineage>
</organism>
<name>A0A2T5P5E6_9PSED</name>
<comment type="caution">
    <text evidence="1">The sequence shown here is derived from an EMBL/GenBank/DDBJ whole genome shotgun (WGS) entry which is preliminary data.</text>
</comment>
<sequence>MTVDSDDNEEGFAEQTLLGAIENQLAAGEPAAVQATLNKLSLVGYEREDILQMMAQVLAAEIRQMLEQDTAFDLQHYEQALRALPELPDDPDQG</sequence>
<dbReference type="Proteomes" id="UP000244064">
    <property type="component" value="Unassembled WGS sequence"/>
</dbReference>